<keyword evidence="4 8" id="KW-1133">Transmembrane helix</keyword>
<evidence type="ECO:0000256" key="4">
    <source>
        <dbReference type="ARBA" id="ARBA00022989"/>
    </source>
</evidence>
<proteinExistence type="predicted"/>
<dbReference type="PROSITE" id="PS00458">
    <property type="entry name" value="ANF_RECEPTORS"/>
    <property type="match status" value="1"/>
</dbReference>
<dbReference type="Gene3D" id="3.40.50.2300">
    <property type="match status" value="2"/>
</dbReference>
<dbReference type="InterPro" id="IPR028082">
    <property type="entry name" value="Peripla_BP_I"/>
</dbReference>
<comment type="subcellular location">
    <subcellularLocation>
        <location evidence="1">Membrane</location>
        <topology evidence="1">Single-pass type I membrane protein</topology>
    </subcellularLocation>
</comment>
<evidence type="ECO:0000256" key="2">
    <source>
        <dbReference type="ARBA" id="ARBA00022692"/>
    </source>
</evidence>
<feature type="signal peptide" evidence="9">
    <location>
        <begin position="1"/>
        <end position="17"/>
    </location>
</feature>
<keyword evidence="7" id="KW-0325">Glycoprotein</keyword>
<dbReference type="Proteomes" id="UP001145742">
    <property type="component" value="Unassembled WGS sequence"/>
</dbReference>
<dbReference type="CDD" id="cd12841">
    <property type="entry name" value="TM_EphA1"/>
    <property type="match status" value="1"/>
</dbReference>
<keyword evidence="5 8" id="KW-0472">Membrane</keyword>
<keyword evidence="2 8" id="KW-0812">Transmembrane</keyword>
<dbReference type="EMBL" id="WHWB01033720">
    <property type="protein sequence ID" value="KAJ7417899.1"/>
    <property type="molecule type" value="Genomic_DNA"/>
</dbReference>
<dbReference type="InterPro" id="IPR052612">
    <property type="entry name" value="ANP_Clearance_Receptor"/>
</dbReference>
<dbReference type="InterPro" id="IPR001828">
    <property type="entry name" value="ANF_lig-bd_rcpt"/>
</dbReference>
<dbReference type="PRINTS" id="PR00255">
    <property type="entry name" value="NATPEPTIDER"/>
</dbReference>
<keyword evidence="6 11" id="KW-0675">Receptor</keyword>
<organism evidence="11 12">
    <name type="scientific">Willisornis vidua</name>
    <name type="common">Xingu scale-backed antbird</name>
    <dbReference type="NCBI Taxonomy" id="1566151"/>
    <lineage>
        <taxon>Eukaryota</taxon>
        <taxon>Metazoa</taxon>
        <taxon>Chordata</taxon>
        <taxon>Craniata</taxon>
        <taxon>Vertebrata</taxon>
        <taxon>Euteleostomi</taxon>
        <taxon>Archelosauria</taxon>
        <taxon>Archosauria</taxon>
        <taxon>Dinosauria</taxon>
        <taxon>Saurischia</taxon>
        <taxon>Theropoda</taxon>
        <taxon>Coelurosauria</taxon>
        <taxon>Aves</taxon>
        <taxon>Neognathae</taxon>
        <taxon>Neoaves</taxon>
        <taxon>Telluraves</taxon>
        <taxon>Australaves</taxon>
        <taxon>Passeriformes</taxon>
        <taxon>Thamnophilidae</taxon>
        <taxon>Willisornis</taxon>
    </lineage>
</organism>
<keyword evidence="12" id="KW-1185">Reference proteome</keyword>
<dbReference type="InterPro" id="IPR001170">
    <property type="entry name" value="ANPR/GUC"/>
</dbReference>
<evidence type="ECO:0000256" key="8">
    <source>
        <dbReference type="SAM" id="Phobius"/>
    </source>
</evidence>
<feature type="transmembrane region" description="Helical" evidence="8">
    <location>
        <begin position="481"/>
        <end position="502"/>
    </location>
</feature>
<dbReference type="SUPFAM" id="SSF53822">
    <property type="entry name" value="Periplasmic binding protein-like I"/>
    <property type="match status" value="1"/>
</dbReference>
<evidence type="ECO:0000256" key="7">
    <source>
        <dbReference type="ARBA" id="ARBA00023180"/>
    </source>
</evidence>
<evidence type="ECO:0000256" key="3">
    <source>
        <dbReference type="ARBA" id="ARBA00022729"/>
    </source>
</evidence>
<evidence type="ECO:0000313" key="12">
    <source>
        <dbReference type="Proteomes" id="UP001145742"/>
    </source>
</evidence>
<dbReference type="Pfam" id="PF01094">
    <property type="entry name" value="ANF_receptor"/>
    <property type="match status" value="1"/>
</dbReference>
<feature type="chain" id="PRO_5047011717" evidence="9">
    <location>
        <begin position="18"/>
        <end position="539"/>
    </location>
</feature>
<keyword evidence="3 9" id="KW-0732">Signal</keyword>
<feature type="domain" description="Receptor ligand binding region" evidence="10">
    <location>
        <begin position="54"/>
        <end position="420"/>
    </location>
</feature>
<sequence length="539" mass="59999">MPPWLLGSLCCVLAARAALGGGSAGAEEEEEEKLIRVLVLLPQDDAYLFSLGRVRPAIEYAVRSLRESGAGLPPGYAFQLTYEDSACGNRALFSLVDMVALHRRRPDLLLGPVCEYAAAPVARLAAHWDVPMLSAGALAAGFGAKGGEYSHLTRVAPAYAKMGEMLLALFRHHQWNRATLLYSDSNPERSCYFAMEGVHVVFQEEAFHMAVHSFDETSRHLDLDDVVRALQTGERVVIMCASGDTVRNIMLAAHRQGMTNGDYAFFNIELFNSSSYGNGSWRRGDKHDLEAKKAYSYLQTVTLLRTVKPEFEKFSLEVKSSVQKQGLPEDDYVLLSKLCTLKICYVPLLRLVNMFVEGFHDAILLYALALQEVLKFGFTKKDGEKIVQQTRNRTYEGIAGQVSIDANGDRYGDFSVIGMTDPEAGTQEVIGDYYGKQGRFEIRSNVKYPWNHGRLRLDESRVSEHTNNAPCKSSGGLGESAVTGIVVGALLGAGLLMAFYFFRKKYRITIERRTRQEDCNMGKHRQLREDSIRSHFSAA</sequence>
<dbReference type="PANTHER" id="PTHR44755:SF1">
    <property type="entry name" value="ATRIAL NATRIURETIC PEPTIDE RECEPTOR 3"/>
    <property type="match status" value="1"/>
</dbReference>
<evidence type="ECO:0000256" key="1">
    <source>
        <dbReference type="ARBA" id="ARBA00004479"/>
    </source>
</evidence>
<evidence type="ECO:0000259" key="10">
    <source>
        <dbReference type="Pfam" id="PF01094"/>
    </source>
</evidence>
<evidence type="ECO:0000256" key="5">
    <source>
        <dbReference type="ARBA" id="ARBA00023136"/>
    </source>
</evidence>
<dbReference type="PANTHER" id="PTHR44755">
    <property type="entry name" value="NATRIURETIC PEPTIDE RECEPTOR 3-RELATED"/>
    <property type="match status" value="1"/>
</dbReference>
<protein>
    <submittedName>
        <fullName evidence="11">Atrial natriuretic peptide receptor 3</fullName>
    </submittedName>
</protein>
<evidence type="ECO:0000256" key="6">
    <source>
        <dbReference type="ARBA" id="ARBA00023170"/>
    </source>
</evidence>
<evidence type="ECO:0000256" key="9">
    <source>
        <dbReference type="SAM" id="SignalP"/>
    </source>
</evidence>
<reference evidence="11" key="1">
    <citation type="submission" date="2019-10" db="EMBL/GenBank/DDBJ databases">
        <authorList>
            <person name="Soares A.E.R."/>
            <person name="Aleixo A."/>
            <person name="Schneider P."/>
            <person name="Miyaki C.Y."/>
            <person name="Schneider M.P."/>
            <person name="Mello C."/>
            <person name="Vasconcelos A.T.R."/>
        </authorList>
    </citation>
    <scope>NUCLEOTIDE SEQUENCE</scope>
    <source>
        <tissue evidence="11">Muscle</tissue>
    </source>
</reference>
<comment type="caution">
    <text evidence="11">The sequence shown here is derived from an EMBL/GenBank/DDBJ whole genome shotgun (WGS) entry which is preliminary data.</text>
</comment>
<evidence type="ECO:0000313" key="11">
    <source>
        <dbReference type="EMBL" id="KAJ7417899.1"/>
    </source>
</evidence>
<accession>A0ABQ9DG36</accession>
<gene>
    <name evidence="11" type="primary">Npr3</name>
    <name evidence="11" type="ORF">WISP_62244</name>
</gene>
<name>A0ABQ9DG36_9PASS</name>